<sequence length="120" mass="13400">MELTRNTEDASLTCRMATGGKDESAAGLPPPDEPAMLTDLTKAIDSLRNSERNITIRVHTAPRTNPPQRVGNTQNKDGIDELFPSVYTCLSSWALKRGHLRRDTSRESFETVQLYIQPQT</sequence>
<evidence type="ECO:0000313" key="2">
    <source>
        <dbReference type="EMBL" id="KAL2063677.1"/>
    </source>
</evidence>
<accession>A0ABR4C299</accession>
<comment type="caution">
    <text evidence="2">The sequence shown here is derived from an EMBL/GenBank/DDBJ whole genome shotgun (WGS) entry which is preliminary data.</text>
</comment>
<dbReference type="Proteomes" id="UP001595075">
    <property type="component" value="Unassembled WGS sequence"/>
</dbReference>
<feature type="region of interest" description="Disordered" evidence="1">
    <location>
        <begin position="1"/>
        <end position="33"/>
    </location>
</feature>
<keyword evidence="3" id="KW-1185">Reference proteome</keyword>
<evidence type="ECO:0000256" key="1">
    <source>
        <dbReference type="SAM" id="MobiDB-lite"/>
    </source>
</evidence>
<gene>
    <name evidence="2" type="ORF">VTL71DRAFT_5482</name>
</gene>
<organism evidence="2 3">
    <name type="scientific">Oculimacula yallundae</name>
    <dbReference type="NCBI Taxonomy" id="86028"/>
    <lineage>
        <taxon>Eukaryota</taxon>
        <taxon>Fungi</taxon>
        <taxon>Dikarya</taxon>
        <taxon>Ascomycota</taxon>
        <taxon>Pezizomycotina</taxon>
        <taxon>Leotiomycetes</taxon>
        <taxon>Helotiales</taxon>
        <taxon>Ploettnerulaceae</taxon>
        <taxon>Oculimacula</taxon>
    </lineage>
</organism>
<protein>
    <submittedName>
        <fullName evidence="2">Uncharacterized protein</fullName>
    </submittedName>
</protein>
<proteinExistence type="predicted"/>
<evidence type="ECO:0000313" key="3">
    <source>
        <dbReference type="Proteomes" id="UP001595075"/>
    </source>
</evidence>
<dbReference type="EMBL" id="JAZHXI010000015">
    <property type="protein sequence ID" value="KAL2063677.1"/>
    <property type="molecule type" value="Genomic_DNA"/>
</dbReference>
<reference evidence="2 3" key="1">
    <citation type="journal article" date="2024" name="Commun. Biol.">
        <title>Comparative genomic analysis of thermophilic fungi reveals convergent evolutionary adaptations and gene losses.</title>
        <authorList>
            <person name="Steindorff A.S."/>
            <person name="Aguilar-Pontes M.V."/>
            <person name="Robinson A.J."/>
            <person name="Andreopoulos B."/>
            <person name="LaButti K."/>
            <person name="Kuo A."/>
            <person name="Mondo S."/>
            <person name="Riley R."/>
            <person name="Otillar R."/>
            <person name="Haridas S."/>
            <person name="Lipzen A."/>
            <person name="Grimwood J."/>
            <person name="Schmutz J."/>
            <person name="Clum A."/>
            <person name="Reid I.D."/>
            <person name="Moisan M.C."/>
            <person name="Butler G."/>
            <person name="Nguyen T.T.M."/>
            <person name="Dewar K."/>
            <person name="Conant G."/>
            <person name="Drula E."/>
            <person name="Henrissat B."/>
            <person name="Hansel C."/>
            <person name="Singer S."/>
            <person name="Hutchinson M.I."/>
            <person name="de Vries R.P."/>
            <person name="Natvig D.O."/>
            <person name="Powell A.J."/>
            <person name="Tsang A."/>
            <person name="Grigoriev I.V."/>
        </authorList>
    </citation>
    <scope>NUCLEOTIDE SEQUENCE [LARGE SCALE GENOMIC DNA]</scope>
    <source>
        <strain evidence="2 3">CBS 494.80</strain>
    </source>
</reference>
<name>A0ABR4C299_9HELO</name>